<dbReference type="GO" id="GO:0000976">
    <property type="term" value="F:transcription cis-regulatory region binding"/>
    <property type="evidence" value="ECO:0007669"/>
    <property type="project" value="TreeGrafter"/>
</dbReference>
<gene>
    <name evidence="6" type="ORF">LPTSP1_27770</name>
</gene>
<evidence type="ECO:0000313" key="7">
    <source>
        <dbReference type="Proteomes" id="UP000245076"/>
    </source>
</evidence>
<dbReference type="PROSITE" id="PS50977">
    <property type="entry name" value="HTH_TETR_2"/>
    <property type="match status" value="1"/>
</dbReference>
<dbReference type="GO" id="GO:0003700">
    <property type="term" value="F:DNA-binding transcription factor activity"/>
    <property type="evidence" value="ECO:0007669"/>
    <property type="project" value="TreeGrafter"/>
</dbReference>
<organism evidence="6 7">
    <name type="scientific">Leptospira johnsonii</name>
    <dbReference type="NCBI Taxonomy" id="1917820"/>
    <lineage>
        <taxon>Bacteria</taxon>
        <taxon>Pseudomonadati</taxon>
        <taxon>Spirochaetota</taxon>
        <taxon>Spirochaetia</taxon>
        <taxon>Leptospirales</taxon>
        <taxon>Leptospiraceae</taxon>
        <taxon>Leptospira</taxon>
    </lineage>
</organism>
<dbReference type="Pfam" id="PF00440">
    <property type="entry name" value="TetR_N"/>
    <property type="match status" value="1"/>
</dbReference>
<reference evidence="6 7" key="1">
    <citation type="submission" date="2018-02" db="EMBL/GenBank/DDBJ databases">
        <title>Novel Leptospira species isolated from soil and water in Japan.</title>
        <authorList>
            <person name="Nakao R."/>
            <person name="Masuzawa T."/>
        </authorList>
    </citation>
    <scope>NUCLEOTIDE SEQUENCE [LARGE SCALE GENOMIC DNA]</scope>
    <source>
        <strain evidence="6 7">E8</strain>
    </source>
</reference>
<name>A0A2P2D559_9LEPT</name>
<dbReference type="Gene3D" id="1.10.357.10">
    <property type="entry name" value="Tetracycline Repressor, domain 2"/>
    <property type="match status" value="1"/>
</dbReference>
<evidence type="ECO:0000256" key="4">
    <source>
        <dbReference type="PROSITE-ProRule" id="PRU00335"/>
    </source>
</evidence>
<dbReference type="PANTHER" id="PTHR30055:SF234">
    <property type="entry name" value="HTH-TYPE TRANSCRIPTIONAL REGULATOR BETI"/>
    <property type="match status" value="1"/>
</dbReference>
<sequence>MPEMGLRELKKDRMRKSISNLATRLFIEKGYHNVTMAEIAEKAQVSVPTLFNYFSSKEALVFDEDKEQEKELIDAVVSRKPGMSILEALREFAIQHATLEPEEFKNFKTFNNLIDSTPELSNYAKSMWMRHEQALALTIQKEAKKKISKIEAEAIAHFCLDSLHRSLKFANPKASIDSLFSLLKNGWNG</sequence>
<dbReference type="PANTHER" id="PTHR30055">
    <property type="entry name" value="HTH-TYPE TRANSCRIPTIONAL REGULATOR RUTR"/>
    <property type="match status" value="1"/>
</dbReference>
<dbReference type="PRINTS" id="PR00455">
    <property type="entry name" value="HTHTETR"/>
</dbReference>
<protein>
    <submittedName>
        <fullName evidence="6">Transcriptional regulator, TetR family</fullName>
    </submittedName>
</protein>
<dbReference type="SUPFAM" id="SSF46689">
    <property type="entry name" value="Homeodomain-like"/>
    <property type="match status" value="1"/>
</dbReference>
<dbReference type="InterPro" id="IPR050109">
    <property type="entry name" value="HTH-type_TetR-like_transc_reg"/>
</dbReference>
<comment type="caution">
    <text evidence="6">The sequence shown here is derived from an EMBL/GenBank/DDBJ whole genome shotgun (WGS) entry which is preliminary data.</text>
</comment>
<dbReference type="AlphaFoldDB" id="A0A2P2D559"/>
<dbReference type="EMBL" id="BFAY01000011">
    <property type="protein sequence ID" value="GBF39773.1"/>
    <property type="molecule type" value="Genomic_DNA"/>
</dbReference>
<accession>A0A2P2D559</accession>
<dbReference type="PROSITE" id="PS01081">
    <property type="entry name" value="HTH_TETR_1"/>
    <property type="match status" value="1"/>
</dbReference>
<evidence type="ECO:0000256" key="2">
    <source>
        <dbReference type="ARBA" id="ARBA00023125"/>
    </source>
</evidence>
<keyword evidence="7" id="KW-1185">Reference proteome</keyword>
<keyword evidence="1" id="KW-0805">Transcription regulation</keyword>
<keyword evidence="2 4" id="KW-0238">DNA-binding</keyword>
<dbReference type="InterPro" id="IPR009057">
    <property type="entry name" value="Homeodomain-like_sf"/>
</dbReference>
<proteinExistence type="predicted"/>
<dbReference type="Proteomes" id="UP000245076">
    <property type="component" value="Unassembled WGS sequence"/>
</dbReference>
<feature type="domain" description="HTH tetR-type" evidence="5">
    <location>
        <begin position="12"/>
        <end position="72"/>
    </location>
</feature>
<evidence type="ECO:0000256" key="3">
    <source>
        <dbReference type="ARBA" id="ARBA00023163"/>
    </source>
</evidence>
<dbReference type="RefSeq" id="WP_245915577.1">
    <property type="nucleotide sequence ID" value="NZ_BFAY01000011.1"/>
</dbReference>
<keyword evidence="3" id="KW-0804">Transcription</keyword>
<evidence type="ECO:0000313" key="6">
    <source>
        <dbReference type="EMBL" id="GBF39773.1"/>
    </source>
</evidence>
<feature type="DNA-binding region" description="H-T-H motif" evidence="4">
    <location>
        <begin position="35"/>
        <end position="54"/>
    </location>
</feature>
<dbReference type="InterPro" id="IPR001647">
    <property type="entry name" value="HTH_TetR"/>
</dbReference>
<dbReference type="InterPro" id="IPR023772">
    <property type="entry name" value="DNA-bd_HTH_TetR-type_CS"/>
</dbReference>
<evidence type="ECO:0000256" key="1">
    <source>
        <dbReference type="ARBA" id="ARBA00023015"/>
    </source>
</evidence>
<evidence type="ECO:0000259" key="5">
    <source>
        <dbReference type="PROSITE" id="PS50977"/>
    </source>
</evidence>